<sequence length="213" mass="22845">MPLAIAVVTKATAVSQVPSALQGLSKPHGFLLTRLRMLEQALVVEQALREVARAALSGGDGLPSPPLSRVQNLTVCLSNKLASAGPRKRIALPKDPYAREATRRAVMSLQDVLEDFYADLPGLPAFVVYTETDGNSMSNTDTDAMDDSHIVDNATGDTHDTLTRATARTSSPSITSRVRQPAQPSMFIEISDDEDNDVDHGGDNDGNPIHVRT</sequence>
<dbReference type="OrthoDB" id="5857104at2759"/>
<dbReference type="WBParaSite" id="ECPE_0001608401-mRNA-1">
    <property type="protein sequence ID" value="ECPE_0001608401-mRNA-1"/>
    <property type="gene ID" value="ECPE_0001608401"/>
</dbReference>
<protein>
    <submittedName>
        <fullName evidence="4">GIT domain-containing protein</fullName>
    </submittedName>
</protein>
<accession>A0A183BA08</accession>
<proteinExistence type="predicted"/>
<keyword evidence="3" id="KW-1185">Reference proteome</keyword>
<evidence type="ECO:0000313" key="4">
    <source>
        <dbReference type="WBParaSite" id="ECPE_0001608401-mRNA-1"/>
    </source>
</evidence>
<reference evidence="2 3" key="2">
    <citation type="submission" date="2018-11" db="EMBL/GenBank/DDBJ databases">
        <authorList>
            <consortium name="Pathogen Informatics"/>
        </authorList>
    </citation>
    <scope>NUCLEOTIDE SEQUENCE [LARGE SCALE GENOMIC DNA]</scope>
    <source>
        <strain evidence="2 3">Egypt</strain>
    </source>
</reference>
<evidence type="ECO:0000313" key="3">
    <source>
        <dbReference type="Proteomes" id="UP000272942"/>
    </source>
</evidence>
<evidence type="ECO:0000256" key="1">
    <source>
        <dbReference type="SAM" id="MobiDB-lite"/>
    </source>
</evidence>
<dbReference type="EMBL" id="UZAN01062751">
    <property type="protein sequence ID" value="VDP93315.1"/>
    <property type="molecule type" value="Genomic_DNA"/>
</dbReference>
<reference evidence="4" key="1">
    <citation type="submission" date="2016-06" db="UniProtKB">
        <authorList>
            <consortium name="WormBaseParasite"/>
        </authorList>
    </citation>
    <scope>IDENTIFICATION</scope>
</reference>
<dbReference type="AlphaFoldDB" id="A0A183BA08"/>
<organism evidence="4">
    <name type="scientific">Echinostoma caproni</name>
    <dbReference type="NCBI Taxonomy" id="27848"/>
    <lineage>
        <taxon>Eukaryota</taxon>
        <taxon>Metazoa</taxon>
        <taxon>Spiralia</taxon>
        <taxon>Lophotrochozoa</taxon>
        <taxon>Platyhelminthes</taxon>
        <taxon>Trematoda</taxon>
        <taxon>Digenea</taxon>
        <taxon>Plagiorchiida</taxon>
        <taxon>Echinostomata</taxon>
        <taxon>Echinostomatoidea</taxon>
        <taxon>Echinostomatidae</taxon>
        <taxon>Echinostoma</taxon>
    </lineage>
</organism>
<name>A0A183BA08_9TREM</name>
<feature type="compositionally biased region" description="Polar residues" evidence="1">
    <location>
        <begin position="163"/>
        <end position="178"/>
    </location>
</feature>
<gene>
    <name evidence="2" type="ORF">ECPE_LOCUS16043</name>
</gene>
<feature type="region of interest" description="Disordered" evidence="1">
    <location>
        <begin position="155"/>
        <end position="213"/>
    </location>
</feature>
<dbReference type="Proteomes" id="UP000272942">
    <property type="component" value="Unassembled WGS sequence"/>
</dbReference>
<evidence type="ECO:0000313" key="2">
    <source>
        <dbReference type="EMBL" id="VDP93315.1"/>
    </source>
</evidence>